<evidence type="ECO:0000313" key="1">
    <source>
        <dbReference type="EMBL" id="RZC33186.1"/>
    </source>
</evidence>
<comment type="caution">
    <text evidence="2">The sequence shown here is derived from an EMBL/GenBank/DDBJ whole genome shotgun (WGS) entry which is preliminary data.</text>
</comment>
<protein>
    <submittedName>
        <fullName evidence="2">Uncharacterized protein</fullName>
    </submittedName>
</protein>
<gene>
    <name evidence="1" type="ORF">BDFB_011996</name>
    <name evidence="2" type="ORF">BDFB_015085</name>
</gene>
<dbReference type="Proteomes" id="UP000292052">
    <property type="component" value="Unassembled WGS sequence"/>
</dbReference>
<evidence type="ECO:0000313" key="2">
    <source>
        <dbReference type="EMBL" id="RZC34965.1"/>
    </source>
</evidence>
<reference evidence="2 3" key="1">
    <citation type="submission" date="2017-03" db="EMBL/GenBank/DDBJ databases">
        <title>Genome of the blue death feigning beetle - Asbolus verrucosus.</title>
        <authorList>
            <person name="Rider S.D."/>
        </authorList>
    </citation>
    <scope>NUCLEOTIDE SEQUENCE [LARGE SCALE GENOMIC DNA]</scope>
    <source>
        <strain evidence="2">Butters</strain>
        <tissue evidence="2">Head and leg muscle</tissue>
    </source>
</reference>
<dbReference type="EMBL" id="QDEB01075236">
    <property type="protein sequence ID" value="RZC34965.1"/>
    <property type="molecule type" value="Genomic_DNA"/>
</dbReference>
<accession>A0A482VQ24</accession>
<dbReference type="EMBL" id="QDEB01091094">
    <property type="protein sequence ID" value="RZC33186.1"/>
    <property type="molecule type" value="Genomic_DNA"/>
</dbReference>
<keyword evidence="3" id="KW-1185">Reference proteome</keyword>
<evidence type="ECO:0000313" key="3">
    <source>
        <dbReference type="Proteomes" id="UP000292052"/>
    </source>
</evidence>
<sequence length="8" mass="919">MILSSLKQ</sequence>
<proteinExistence type="predicted"/>
<organism evidence="2 3">
    <name type="scientific">Asbolus verrucosus</name>
    <name type="common">Desert ironclad beetle</name>
    <dbReference type="NCBI Taxonomy" id="1661398"/>
    <lineage>
        <taxon>Eukaryota</taxon>
        <taxon>Metazoa</taxon>
        <taxon>Ecdysozoa</taxon>
        <taxon>Arthropoda</taxon>
        <taxon>Hexapoda</taxon>
        <taxon>Insecta</taxon>
        <taxon>Pterygota</taxon>
        <taxon>Neoptera</taxon>
        <taxon>Endopterygota</taxon>
        <taxon>Coleoptera</taxon>
        <taxon>Polyphaga</taxon>
        <taxon>Cucujiformia</taxon>
        <taxon>Tenebrionidae</taxon>
        <taxon>Pimeliinae</taxon>
        <taxon>Asbolus</taxon>
    </lineage>
</organism>
<name>A0A482VQ24_ASBVE</name>